<dbReference type="GO" id="GO:0005634">
    <property type="term" value="C:nucleus"/>
    <property type="evidence" value="ECO:0007669"/>
    <property type="project" value="UniProtKB-SubCell"/>
</dbReference>
<dbReference type="PROSITE" id="PS51194">
    <property type="entry name" value="HELICASE_CTER"/>
    <property type="match status" value="1"/>
</dbReference>
<comment type="caution">
    <text evidence="12">The sequence shown here is derived from an EMBL/GenBank/DDBJ whole genome shotgun (WGS) entry which is preliminary data.</text>
</comment>
<dbReference type="PANTHER" id="PTHR45797:SF3">
    <property type="entry name" value="TRANSCRIPTIONAL REGULATOR ATRX HOMOLOG"/>
    <property type="match status" value="1"/>
</dbReference>
<feature type="compositionally biased region" description="Acidic residues" evidence="9">
    <location>
        <begin position="15"/>
        <end position="25"/>
    </location>
</feature>
<evidence type="ECO:0000256" key="6">
    <source>
        <dbReference type="ARBA" id="ARBA00022840"/>
    </source>
</evidence>
<dbReference type="InterPro" id="IPR027417">
    <property type="entry name" value="P-loop_NTPase"/>
</dbReference>
<dbReference type="InterPro" id="IPR014001">
    <property type="entry name" value="Helicase_ATP-bd"/>
</dbReference>
<dbReference type="InterPro" id="IPR049730">
    <property type="entry name" value="SNF2/RAD54-like_C"/>
</dbReference>
<dbReference type="SMART" id="SM00487">
    <property type="entry name" value="DEXDc"/>
    <property type="match status" value="1"/>
</dbReference>
<feature type="region of interest" description="Disordered" evidence="9">
    <location>
        <begin position="1"/>
        <end position="48"/>
    </location>
</feature>
<dbReference type="CDD" id="cd18793">
    <property type="entry name" value="SF2_C_SNF"/>
    <property type="match status" value="1"/>
</dbReference>
<dbReference type="InterPro" id="IPR001650">
    <property type="entry name" value="Helicase_C-like"/>
</dbReference>
<dbReference type="Gene3D" id="3.40.50.300">
    <property type="entry name" value="P-loop containing nucleotide triphosphate hydrolases"/>
    <property type="match status" value="1"/>
</dbReference>
<dbReference type="EMBL" id="LJIG01002461">
    <property type="protein sequence ID" value="KRT84479.1"/>
    <property type="molecule type" value="Genomic_DNA"/>
</dbReference>
<evidence type="ECO:0000256" key="2">
    <source>
        <dbReference type="ARBA" id="ARBA00007025"/>
    </source>
</evidence>
<feature type="region of interest" description="Disordered" evidence="9">
    <location>
        <begin position="171"/>
        <end position="207"/>
    </location>
</feature>
<keyword evidence="3" id="KW-0547">Nucleotide-binding</keyword>
<keyword evidence="13" id="KW-1185">Reference proteome</keyword>
<evidence type="ECO:0000256" key="4">
    <source>
        <dbReference type="ARBA" id="ARBA00022801"/>
    </source>
</evidence>
<dbReference type="AlphaFoldDB" id="A0A0T6BB03"/>
<keyword evidence="8" id="KW-0539">Nucleus</keyword>
<dbReference type="SUPFAM" id="SSF52540">
    <property type="entry name" value="P-loop containing nucleoside triphosphate hydrolases"/>
    <property type="match status" value="2"/>
</dbReference>
<dbReference type="GO" id="GO:0003677">
    <property type="term" value="F:DNA binding"/>
    <property type="evidence" value="ECO:0007669"/>
    <property type="project" value="UniProtKB-KW"/>
</dbReference>
<dbReference type="CDD" id="cd18007">
    <property type="entry name" value="DEXHc_ATRX-like"/>
    <property type="match status" value="1"/>
</dbReference>
<keyword evidence="4" id="KW-0378">Hydrolase</keyword>
<evidence type="ECO:0000313" key="12">
    <source>
        <dbReference type="EMBL" id="KRT84479.1"/>
    </source>
</evidence>
<feature type="region of interest" description="Disordered" evidence="9">
    <location>
        <begin position="259"/>
        <end position="351"/>
    </location>
</feature>
<dbReference type="PROSITE" id="PS51192">
    <property type="entry name" value="HELICASE_ATP_BIND_1"/>
    <property type="match status" value="1"/>
</dbReference>
<dbReference type="InterPro" id="IPR000330">
    <property type="entry name" value="SNF2_N"/>
</dbReference>
<sequence>MTEDVATPFANNNAEDADLSEESDSSSDKSDDNDSTTTEILINEKLSDEDEQEILNNISCSPSVFDSDSDSGHSLFSIATVVLPDNLSTNGNIENECNDIERESVEEDKAVKENEISDRNVARDDLQLKECHVLLADCVKQKSKKNVSESDQEKSIKTLINLENLNRKRKLDDENVTSKQKKIRSEDKSGNKDTIESDDDDTNCSDLDGNDIILNPLAEKLKSDDRNAMLPEGDKQSGVDILQMLLECIGNERDSLAATEIEDSSDSSTDVDKNQNKMRVADKKVSSKEQSENGKRKIETPDDVVESSSLDKEKQKRKQWRKSRLLREKLTDGSTDEEKEDNLEGKRRSRRKRKIRIKSKIDLRCYGISSSSDTTEAFQGSESSADSLSIVSLCFSSDSTSDNDIEFVEASSVECKEEEENNDDQSKTGRRNIRMVKSDALLTATTKKAQKEEEERRGRLQSQSQLLSEVETEELVLDINKETKEPLIAVDSNITQRLKAHQKEGVRFMWNNCYESVNAIKENKPGTGCILAHCMGLGKSLQVVALINTLFSHEITNTKHVIIICPLSTVLNWENEFKICDNIAANKKKVNRFLITDGKTKQERYRVIINWNKSKGVLILGYDSFHSLLKTSEGNKVDSVPKVIVQALLDPGPDLVICDEGHLIKNGTLNRTKTLAKIKTKRRIILTGTPMQNNLVEYFYMLDFVKPSLLGTKKEFCNRFINPIDNGRYDDSTEADIKLMRQRSHVLHDYLKDSIQRYEITELQQYLPGKLDYVLFIEPSPLQIELYETCLKEVQVNSLTKRLFGDYSKLRDIWTHPCILKIKEQNKAATQNKRKEVDTIAVEPEIAEDPGEWWHSKCPDDLLTNIEYGPKMKVMLDIIEHSVRLGDKLIIFGSQLSLLDAIEYFLQKNGWRKNESYLRMDGTVPPDMRVNYCNDFNKKNQNRYKLFLLTVQVGGLGLNLTAANRIILMDVNFNPAHDIQSIFRTYRFGQEKHCYVYRLVSIGTMEEVIYKRSVTKLAVSLRVVDEHQISRHYKFDDLQEMYRFTIYSDKERPMIKLPVDEVLASILEKCKQHIFKYHEHQHLLENRPEEQLNEDEQRLAWEEFRKEQEAADEQMATRLQNLLNSQNPPENVLR</sequence>
<evidence type="ECO:0000256" key="3">
    <source>
        <dbReference type="ARBA" id="ARBA00022741"/>
    </source>
</evidence>
<dbReference type="PANTHER" id="PTHR45797">
    <property type="entry name" value="RAD54-LIKE"/>
    <property type="match status" value="1"/>
</dbReference>
<feature type="compositionally biased region" description="Basic and acidic residues" evidence="9">
    <location>
        <begin position="270"/>
        <end position="300"/>
    </location>
</feature>
<name>A0A0T6BB03_9SCAR</name>
<dbReference type="OrthoDB" id="9900844at2759"/>
<gene>
    <name evidence="12" type="ORF">AMK59_2662</name>
</gene>
<dbReference type="Proteomes" id="UP000051574">
    <property type="component" value="Unassembled WGS sequence"/>
</dbReference>
<evidence type="ECO:0000256" key="5">
    <source>
        <dbReference type="ARBA" id="ARBA00022806"/>
    </source>
</evidence>
<evidence type="ECO:0000256" key="7">
    <source>
        <dbReference type="ARBA" id="ARBA00023125"/>
    </source>
</evidence>
<dbReference type="Pfam" id="PF00176">
    <property type="entry name" value="SNF2-rel_dom"/>
    <property type="match status" value="1"/>
</dbReference>
<evidence type="ECO:0000313" key="13">
    <source>
        <dbReference type="Proteomes" id="UP000051574"/>
    </source>
</evidence>
<protein>
    <submittedName>
        <fullName evidence="12">Helicase</fullName>
    </submittedName>
</protein>
<organism evidence="12 13">
    <name type="scientific">Oryctes borbonicus</name>
    <dbReference type="NCBI Taxonomy" id="1629725"/>
    <lineage>
        <taxon>Eukaryota</taxon>
        <taxon>Metazoa</taxon>
        <taxon>Ecdysozoa</taxon>
        <taxon>Arthropoda</taxon>
        <taxon>Hexapoda</taxon>
        <taxon>Insecta</taxon>
        <taxon>Pterygota</taxon>
        <taxon>Neoptera</taxon>
        <taxon>Endopterygota</taxon>
        <taxon>Coleoptera</taxon>
        <taxon>Polyphaga</taxon>
        <taxon>Scarabaeiformia</taxon>
        <taxon>Scarabaeidae</taxon>
        <taxon>Dynastinae</taxon>
        <taxon>Oryctes</taxon>
    </lineage>
</organism>
<evidence type="ECO:0000256" key="8">
    <source>
        <dbReference type="ARBA" id="ARBA00023242"/>
    </source>
</evidence>
<dbReference type="InterPro" id="IPR044574">
    <property type="entry name" value="ARIP4-like"/>
</dbReference>
<feature type="compositionally biased region" description="Basic and acidic residues" evidence="9">
    <location>
        <begin position="183"/>
        <end position="195"/>
    </location>
</feature>
<proteinExistence type="inferred from homology"/>
<comment type="similarity">
    <text evidence="2">Belongs to the SNF2/RAD54 helicase family.</text>
</comment>
<keyword evidence="7" id="KW-0238">DNA-binding</keyword>
<evidence type="ECO:0000256" key="1">
    <source>
        <dbReference type="ARBA" id="ARBA00004123"/>
    </source>
</evidence>
<feature type="domain" description="Helicase ATP-binding" evidence="10">
    <location>
        <begin position="520"/>
        <end position="708"/>
    </location>
</feature>
<comment type="subcellular location">
    <subcellularLocation>
        <location evidence="1">Nucleus</location>
    </subcellularLocation>
</comment>
<feature type="region of interest" description="Disordered" evidence="9">
    <location>
        <begin position="413"/>
        <end position="464"/>
    </location>
</feature>
<dbReference type="GO" id="GO:0005524">
    <property type="term" value="F:ATP binding"/>
    <property type="evidence" value="ECO:0007669"/>
    <property type="project" value="UniProtKB-KW"/>
</dbReference>
<dbReference type="GO" id="GO:0004386">
    <property type="term" value="F:helicase activity"/>
    <property type="evidence" value="ECO:0007669"/>
    <property type="project" value="UniProtKB-KW"/>
</dbReference>
<feature type="compositionally biased region" description="Basic and acidic residues" evidence="9">
    <location>
        <begin position="449"/>
        <end position="458"/>
    </location>
</feature>
<keyword evidence="5 12" id="KW-0347">Helicase</keyword>
<dbReference type="GO" id="GO:0016887">
    <property type="term" value="F:ATP hydrolysis activity"/>
    <property type="evidence" value="ECO:0007669"/>
    <property type="project" value="InterPro"/>
</dbReference>
<reference evidence="12 13" key="1">
    <citation type="submission" date="2015-09" db="EMBL/GenBank/DDBJ databases">
        <title>Draft genome of the scarab beetle Oryctes borbonicus.</title>
        <authorList>
            <person name="Meyer J.M."/>
            <person name="Markov G.V."/>
            <person name="Baskaran P."/>
            <person name="Herrmann M."/>
            <person name="Sommer R.J."/>
            <person name="Roedelsperger C."/>
        </authorList>
    </citation>
    <scope>NUCLEOTIDE SEQUENCE [LARGE SCALE GENOMIC DNA]</scope>
    <source>
        <strain evidence="12">OB123</strain>
        <tissue evidence="12">Whole animal</tissue>
    </source>
</reference>
<feature type="domain" description="Helicase C-terminal" evidence="11">
    <location>
        <begin position="877"/>
        <end position="1039"/>
    </location>
</feature>
<accession>A0A0T6BB03</accession>
<evidence type="ECO:0000259" key="10">
    <source>
        <dbReference type="PROSITE" id="PS51192"/>
    </source>
</evidence>
<evidence type="ECO:0000259" key="11">
    <source>
        <dbReference type="PROSITE" id="PS51194"/>
    </source>
</evidence>
<dbReference type="SMART" id="SM00490">
    <property type="entry name" value="HELICc"/>
    <property type="match status" value="1"/>
</dbReference>
<dbReference type="Pfam" id="PF00271">
    <property type="entry name" value="Helicase_C"/>
    <property type="match status" value="1"/>
</dbReference>
<keyword evidence="6" id="KW-0067">ATP-binding</keyword>
<feature type="compositionally biased region" description="Basic residues" evidence="9">
    <location>
        <begin position="315"/>
        <end position="324"/>
    </location>
</feature>
<evidence type="ECO:0000256" key="9">
    <source>
        <dbReference type="SAM" id="MobiDB-lite"/>
    </source>
</evidence>
<dbReference type="InterPro" id="IPR038718">
    <property type="entry name" value="SNF2-like_sf"/>
</dbReference>
<dbReference type="Gene3D" id="3.40.50.10810">
    <property type="entry name" value="Tandem AAA-ATPase domain"/>
    <property type="match status" value="1"/>
</dbReference>